<dbReference type="PANTHER" id="PTHR10380">
    <property type="entry name" value="CUTICLE PROTEIN"/>
    <property type="match status" value="1"/>
</dbReference>
<sequence>MNYIELSLFLVGICNVVNSAPQAQTIKIISQSSESGPDGGYKWSFDTENGIKAEETGTLKKASGPDKEDAIVVQGGYGYKDPEGNQISLTYTADDELGFQPQGAHLPTPPPSPPAILRALEWILAHPYDETKAKNGK</sequence>
<dbReference type="EMBL" id="VVIM01000006">
    <property type="protein sequence ID" value="KAB0797388.1"/>
    <property type="molecule type" value="Genomic_DNA"/>
</dbReference>
<dbReference type="Pfam" id="PF00379">
    <property type="entry name" value="Chitin_bind_4"/>
    <property type="match status" value="1"/>
</dbReference>
<dbReference type="EMBL" id="GEZM01057662">
    <property type="protein sequence ID" value="JAV72177.1"/>
    <property type="molecule type" value="Transcribed_RNA"/>
</dbReference>
<reference evidence="5 7" key="2">
    <citation type="journal article" date="2018" name="Elife">
        <title>Firefly genomes illuminate parallel origins of bioluminescence in beetles.</title>
        <authorList>
            <person name="Fallon T.R."/>
            <person name="Lower S.E."/>
            <person name="Chang C.H."/>
            <person name="Bessho-Uehara M."/>
            <person name="Martin G.J."/>
            <person name="Bewick A.J."/>
            <person name="Behringer M."/>
            <person name="Debat H.J."/>
            <person name="Wong I."/>
            <person name="Day J.C."/>
            <person name="Suvorov A."/>
            <person name="Silva C.J."/>
            <person name="Stanger-Hall K.F."/>
            <person name="Hall D.W."/>
            <person name="Schmitz R.J."/>
            <person name="Nelson D.R."/>
            <person name="Lewis S.M."/>
            <person name="Shigenobu S."/>
            <person name="Bybee S.M."/>
            <person name="Larracuente A.M."/>
            <person name="Oba Y."/>
            <person name="Weng J.K."/>
        </authorList>
    </citation>
    <scope>NUCLEOTIDE SEQUENCE [LARGE SCALE GENOMIC DNA]</scope>
    <source>
        <strain evidence="5">1611_PpyrPB1</strain>
        <tissue evidence="5">Whole body</tissue>
    </source>
</reference>
<evidence type="ECO:0000313" key="5">
    <source>
        <dbReference type="EMBL" id="KAB0794518.1"/>
    </source>
</evidence>
<dbReference type="PRINTS" id="PR00947">
    <property type="entry name" value="CUTICLE"/>
</dbReference>
<evidence type="ECO:0000313" key="7">
    <source>
        <dbReference type="Proteomes" id="UP000327044"/>
    </source>
</evidence>
<dbReference type="FunCoup" id="A0A1Y1LMF0">
    <property type="interactions" value="37"/>
</dbReference>
<evidence type="ECO:0000256" key="1">
    <source>
        <dbReference type="ARBA" id="ARBA00022460"/>
    </source>
</evidence>
<keyword evidence="7" id="KW-1185">Reference proteome</keyword>
<keyword evidence="3" id="KW-0732">Signal</keyword>
<reference evidence="5" key="3">
    <citation type="submission" date="2019-08" db="EMBL/GenBank/DDBJ databases">
        <authorList>
            <consortium name="Photinus pyralis genome working group"/>
            <person name="Fallon T.R."/>
            <person name="Sander Lower S.E."/>
            <person name="Weng J.-K."/>
        </authorList>
    </citation>
    <scope>NUCLEOTIDE SEQUENCE</scope>
    <source>
        <strain evidence="5">1611_PpyrPB1</strain>
        <tissue evidence="5">Whole body</tissue>
    </source>
</reference>
<feature type="signal peptide" evidence="3">
    <location>
        <begin position="1"/>
        <end position="19"/>
    </location>
</feature>
<dbReference type="GO" id="GO:0062129">
    <property type="term" value="C:chitin-based extracellular matrix"/>
    <property type="evidence" value="ECO:0007669"/>
    <property type="project" value="TreeGrafter"/>
</dbReference>
<dbReference type="PROSITE" id="PS51155">
    <property type="entry name" value="CHIT_BIND_RR_2"/>
    <property type="match status" value="1"/>
</dbReference>
<gene>
    <name evidence="6" type="ORF">PPYR_08382</name>
    <name evidence="5" type="ORF">PPYR_11357</name>
</gene>
<dbReference type="AlphaFoldDB" id="A0A1Y1LMF0"/>
<dbReference type="EMBL" id="VVIM01000008">
    <property type="protein sequence ID" value="KAB0794518.1"/>
    <property type="molecule type" value="Genomic_DNA"/>
</dbReference>
<protein>
    <submittedName>
        <fullName evidence="4">Uncharacterized protein</fullName>
    </submittedName>
</protein>
<proteinExistence type="predicted"/>
<evidence type="ECO:0000313" key="6">
    <source>
        <dbReference type="EMBL" id="KAB0797388.1"/>
    </source>
</evidence>
<dbReference type="InterPro" id="IPR000618">
    <property type="entry name" value="Insect_cuticle"/>
</dbReference>
<name>A0A1Y1LMF0_PHOPY</name>
<dbReference type="GO" id="GO:0008010">
    <property type="term" value="F:structural constituent of chitin-based larval cuticle"/>
    <property type="evidence" value="ECO:0007669"/>
    <property type="project" value="TreeGrafter"/>
</dbReference>
<feature type="chain" id="PRO_5036312551" evidence="3">
    <location>
        <begin position="20"/>
        <end position="137"/>
    </location>
</feature>
<dbReference type="InterPro" id="IPR050468">
    <property type="entry name" value="Cuticle_Struct_Prot"/>
</dbReference>
<evidence type="ECO:0000256" key="2">
    <source>
        <dbReference type="PROSITE-ProRule" id="PRU00497"/>
    </source>
</evidence>
<dbReference type="OrthoDB" id="6593286at2759"/>
<dbReference type="PANTHER" id="PTHR10380:SF241">
    <property type="entry name" value="CUTICULAR PROTEIN 47EG-RELATED"/>
    <property type="match status" value="1"/>
</dbReference>
<organism evidence="4">
    <name type="scientific">Photinus pyralis</name>
    <name type="common">Common eastern firefly</name>
    <name type="synonym">Lampyris pyralis</name>
    <dbReference type="NCBI Taxonomy" id="7054"/>
    <lineage>
        <taxon>Eukaryota</taxon>
        <taxon>Metazoa</taxon>
        <taxon>Ecdysozoa</taxon>
        <taxon>Arthropoda</taxon>
        <taxon>Hexapoda</taxon>
        <taxon>Insecta</taxon>
        <taxon>Pterygota</taxon>
        <taxon>Neoptera</taxon>
        <taxon>Endopterygota</taxon>
        <taxon>Coleoptera</taxon>
        <taxon>Polyphaga</taxon>
        <taxon>Elateriformia</taxon>
        <taxon>Elateroidea</taxon>
        <taxon>Lampyridae</taxon>
        <taxon>Lampyrinae</taxon>
        <taxon>Photinus</taxon>
    </lineage>
</organism>
<evidence type="ECO:0000256" key="3">
    <source>
        <dbReference type="SAM" id="SignalP"/>
    </source>
</evidence>
<accession>A0A1Y1LMF0</accession>
<dbReference type="InParanoid" id="A0A1Y1LMF0"/>
<dbReference type="InterPro" id="IPR031311">
    <property type="entry name" value="CHIT_BIND_RR_consensus"/>
</dbReference>
<dbReference type="PROSITE" id="PS00233">
    <property type="entry name" value="CHIT_BIND_RR_1"/>
    <property type="match status" value="1"/>
</dbReference>
<keyword evidence="1 2" id="KW-0193">Cuticle</keyword>
<dbReference type="Proteomes" id="UP000327044">
    <property type="component" value="Unassembled WGS sequence"/>
</dbReference>
<reference evidence="4" key="1">
    <citation type="journal article" date="2016" name="Sci. Rep.">
        <title>Molecular characterization of firefly nuptial gifts: a multi-omics approach sheds light on postcopulatory sexual selection.</title>
        <authorList>
            <person name="Al-Wathiqui N."/>
            <person name="Fallon T.R."/>
            <person name="South A."/>
            <person name="Weng J.K."/>
            <person name="Lewis S.M."/>
        </authorList>
    </citation>
    <scope>NUCLEOTIDE SEQUENCE</scope>
</reference>
<evidence type="ECO:0000313" key="4">
    <source>
        <dbReference type="EMBL" id="JAV72177.1"/>
    </source>
</evidence>